<sequence length="1217" mass="148031">MKKIFTFLILYIIGHLTKVYNRLLCFKKINFFIKKSYRNRTTLNKSKKYISYVSKNTDKNINIYNIKRRNNEEYNRYFSNILKNSNIKKYLSIYKLIKPFNLSKIKIFTSYIQIIYIYIKSFLNFKVKNEYNKNIISQKCNKNRSFLISNILKIISKKNNELVNIFRYGFFKKDYIILNYELLIEILRRDITKLSVYINYFIFLYNIDEIDKIYNNSIIKYLYLFKKNRQKQYIENFNKANYSNSFILIYPPPNLSGKLHAGHFFNFIYQNIFFLYNKHILSKYSIPFFGSDHGGLSAHEMFSKKFEKKNLNKEEYLVEIKKWQINLKKNILEIMKKMNILVDEKKFYNTMDEPMKNIVDKSFYILYKNNLIESKFYPVYYCEELNTIIPNFDLIFKKEQKDTFQLKLYLIEKKSINKSNENKDTDGYYRNHDEHENINSNIKEYMYTENRKENIRTYYDKENENYYIKENKNSIDVKFFHKKKFHFEYLNEEEINSINKLHYINIELENLENLNKLIAILYLSKKEKFQNKYVLLPFSNKAIPLIFHKKKIFYSSLINNEDEEETDIFIPVFSLKNENMYDFKNKEHYTFTNKNYEKKVNTLNTENKNSIFHKLEKNNLIKIVNQKNSTMKNAYYKNYKCILTLSEQWSIRYHELKKLFYESCNKDFTIIPSKFKDCFFDNSINNHEWFLSRQIYFGHHIPLFKYDNFETKKKDLTYKNFSCFVYGKNVNEAYENLINSNYFENDKLKKEFLKKEEDVLDSWFSSSLYFLYCLYQNKIDLYKLLQIKNFLVDFIYTGKDIMYPWIIRSFVLLNYFIKNDYIKDILYSEKENDNNILSGSMKNINNNMNNANSKMDKTNDNINNTNNDMSSNNKKYLYDKKMKYLEKSYLANTVKFHGILKDNTGKKISKSEKNSTYYDKCLENANIDSIRLSFSFLQKSTEDIIFSENFIRKSNKFIRKIWNIGNFIKKNCSFKSYIEINNYLLSDNQKIHDFLKKTVQKISDIGIFEKYCDTIKSIICEMKCYNISKSINLIHIFVMNFFSKFYLNYYLYDYNNKKIKNFLIFYIFKGILKILYPFIPHITEILFIQLYLRYESNIYTPFNSLSCNYNFFKNENFSLKENLEERYFIAFEQIYSYLRKYKKNAYSDKIINIYLKKHQGIFLINYFKNEEIIFKKAFNLNVSFKIFDKNTLNDQEDVNNNQSKKMLYCNEYFVILS</sequence>
<evidence type="ECO:0000256" key="11">
    <source>
        <dbReference type="SAM" id="Phobius"/>
    </source>
</evidence>
<evidence type="ECO:0000259" key="12">
    <source>
        <dbReference type="Pfam" id="PF00133"/>
    </source>
</evidence>
<dbReference type="KEGG" id="prel:PRELSG_0824500"/>
<dbReference type="InterPro" id="IPR002300">
    <property type="entry name" value="aa-tRNA-synth_Ia"/>
</dbReference>
<dbReference type="InterPro" id="IPR009080">
    <property type="entry name" value="tRNAsynth_Ia_anticodon-bd"/>
</dbReference>
<keyword evidence="4 9" id="KW-0547">Nucleotide-binding</keyword>
<dbReference type="Proteomes" id="UP000220158">
    <property type="component" value="Chromosome 8"/>
</dbReference>
<evidence type="ECO:0000256" key="6">
    <source>
        <dbReference type="ARBA" id="ARBA00022917"/>
    </source>
</evidence>
<dbReference type="GO" id="GO:0004832">
    <property type="term" value="F:valine-tRNA ligase activity"/>
    <property type="evidence" value="ECO:0007669"/>
    <property type="project" value="UniProtKB-EC"/>
</dbReference>
<evidence type="ECO:0000256" key="1">
    <source>
        <dbReference type="ARBA" id="ARBA00005594"/>
    </source>
</evidence>
<dbReference type="GO" id="GO:0005524">
    <property type="term" value="F:ATP binding"/>
    <property type="evidence" value="ECO:0007669"/>
    <property type="project" value="UniProtKB-KW"/>
</dbReference>
<keyword evidence="5 9" id="KW-0067">ATP-binding</keyword>
<dbReference type="Gene3D" id="1.10.730.10">
    <property type="entry name" value="Isoleucyl-tRNA Synthetase, Domain 1"/>
    <property type="match status" value="1"/>
</dbReference>
<proteinExistence type="inferred from homology"/>
<evidence type="ECO:0000256" key="9">
    <source>
        <dbReference type="RuleBase" id="RU363035"/>
    </source>
</evidence>
<evidence type="ECO:0000313" key="15">
    <source>
        <dbReference type="Proteomes" id="UP000220158"/>
    </source>
</evidence>
<keyword evidence="7 9" id="KW-0030">Aminoacyl-tRNA synthetase</keyword>
<dbReference type="RefSeq" id="XP_028532822.1">
    <property type="nucleotide sequence ID" value="XM_028676320.1"/>
</dbReference>
<feature type="coiled-coil region" evidence="10">
    <location>
        <begin position="841"/>
        <end position="868"/>
    </location>
</feature>
<dbReference type="PROSITE" id="PS00178">
    <property type="entry name" value="AA_TRNA_LIGASE_I"/>
    <property type="match status" value="1"/>
</dbReference>
<evidence type="ECO:0000256" key="5">
    <source>
        <dbReference type="ARBA" id="ARBA00022840"/>
    </source>
</evidence>
<evidence type="ECO:0000256" key="4">
    <source>
        <dbReference type="ARBA" id="ARBA00022741"/>
    </source>
</evidence>
<keyword evidence="15" id="KW-1185">Reference proteome</keyword>
<keyword evidence="11" id="KW-0472">Membrane</keyword>
<dbReference type="Pfam" id="PF00133">
    <property type="entry name" value="tRNA-synt_1"/>
    <property type="match status" value="1"/>
</dbReference>
<dbReference type="PANTHER" id="PTHR11946">
    <property type="entry name" value="VALYL-TRNA SYNTHETASES"/>
    <property type="match status" value="1"/>
</dbReference>
<evidence type="ECO:0000256" key="7">
    <source>
        <dbReference type="ARBA" id="ARBA00023146"/>
    </source>
</evidence>
<evidence type="ECO:0000256" key="8">
    <source>
        <dbReference type="ARBA" id="ARBA00029936"/>
    </source>
</evidence>
<comment type="similarity">
    <text evidence="1 9">Belongs to the class-I aminoacyl-tRNA synthetase family.</text>
</comment>
<feature type="transmembrane region" description="Helical" evidence="11">
    <location>
        <begin position="1033"/>
        <end position="1051"/>
    </location>
</feature>
<dbReference type="InterPro" id="IPR001412">
    <property type="entry name" value="aa-tRNA-synth_I_CS"/>
</dbReference>
<gene>
    <name evidence="14" type="ORF">PRELSG_0824500</name>
</gene>
<keyword evidence="10" id="KW-0175">Coiled coil</keyword>
<dbReference type="EC" id="6.1.1.9" evidence="2"/>
<feature type="transmembrane region" description="Helical" evidence="11">
    <location>
        <begin position="1063"/>
        <end position="1079"/>
    </location>
</feature>
<dbReference type="InterPro" id="IPR002303">
    <property type="entry name" value="Valyl-tRNA_ligase"/>
</dbReference>
<dbReference type="GO" id="GO:0005829">
    <property type="term" value="C:cytosol"/>
    <property type="evidence" value="ECO:0007669"/>
    <property type="project" value="TreeGrafter"/>
</dbReference>
<dbReference type="GO" id="GO:0006438">
    <property type="term" value="P:valyl-tRNA aminoacylation"/>
    <property type="evidence" value="ECO:0007669"/>
    <property type="project" value="InterPro"/>
</dbReference>
<dbReference type="PANTHER" id="PTHR11946:SF109">
    <property type="entry name" value="VALINE--TRNA LIGASE"/>
    <property type="match status" value="1"/>
</dbReference>
<dbReference type="Pfam" id="PF08264">
    <property type="entry name" value="Anticodon_1"/>
    <property type="match status" value="1"/>
</dbReference>
<dbReference type="OrthoDB" id="629407at2759"/>
<keyword evidence="11" id="KW-1133">Transmembrane helix</keyword>
<dbReference type="InterPro" id="IPR013155">
    <property type="entry name" value="M/V/L/I-tRNA-synth_anticd-bd"/>
</dbReference>
<dbReference type="InterPro" id="IPR014729">
    <property type="entry name" value="Rossmann-like_a/b/a_fold"/>
</dbReference>
<dbReference type="Gene3D" id="3.40.50.620">
    <property type="entry name" value="HUPs"/>
    <property type="match status" value="2"/>
</dbReference>
<dbReference type="SUPFAM" id="SSF47323">
    <property type="entry name" value="Anticodon-binding domain of a subclass of class I aminoacyl-tRNA synthetases"/>
    <property type="match status" value="1"/>
</dbReference>
<keyword evidence="11" id="KW-0812">Transmembrane</keyword>
<name>A0A1J1H551_PLARL</name>
<dbReference type="SUPFAM" id="SSF52374">
    <property type="entry name" value="Nucleotidylyl transferase"/>
    <property type="match status" value="1"/>
</dbReference>
<feature type="domain" description="Aminoacyl-tRNA synthetase class Ia" evidence="12">
    <location>
        <begin position="229"/>
        <end position="828"/>
    </location>
</feature>
<organism evidence="14 15">
    <name type="scientific">Plasmodium relictum</name>
    <dbReference type="NCBI Taxonomy" id="85471"/>
    <lineage>
        <taxon>Eukaryota</taxon>
        <taxon>Sar</taxon>
        <taxon>Alveolata</taxon>
        <taxon>Apicomplexa</taxon>
        <taxon>Aconoidasida</taxon>
        <taxon>Haemosporida</taxon>
        <taxon>Plasmodiidae</taxon>
        <taxon>Plasmodium</taxon>
        <taxon>Plasmodium (Haemamoeba)</taxon>
    </lineage>
</organism>
<keyword evidence="6 9" id="KW-0648">Protein biosynthesis</keyword>
<evidence type="ECO:0000256" key="10">
    <source>
        <dbReference type="SAM" id="Coils"/>
    </source>
</evidence>
<feature type="domain" description="Methionyl/Valyl/Leucyl/Isoleucyl-tRNA synthetase anticodon-binding" evidence="13">
    <location>
        <begin position="1007"/>
        <end position="1143"/>
    </location>
</feature>
<evidence type="ECO:0000259" key="13">
    <source>
        <dbReference type="Pfam" id="PF08264"/>
    </source>
</evidence>
<dbReference type="EMBL" id="LN835303">
    <property type="protein sequence ID" value="CRG99817.1"/>
    <property type="molecule type" value="Genomic_DNA"/>
</dbReference>
<dbReference type="GeneID" id="39735921"/>
<accession>A0A1J1H551</accession>
<reference evidence="14 15" key="1">
    <citation type="submission" date="2015-04" db="EMBL/GenBank/DDBJ databases">
        <authorList>
            <consortium name="Pathogen Informatics"/>
        </authorList>
    </citation>
    <scope>NUCLEOTIDE SEQUENCE [LARGE SCALE GENOMIC DNA]</scope>
    <source>
        <strain evidence="14 15">SGS1</strain>
    </source>
</reference>
<keyword evidence="3 9" id="KW-0436">Ligase</keyword>
<evidence type="ECO:0000313" key="14">
    <source>
        <dbReference type="EMBL" id="CRG99817.1"/>
    </source>
</evidence>
<dbReference type="AlphaFoldDB" id="A0A1J1H551"/>
<dbReference type="PRINTS" id="PR00986">
    <property type="entry name" value="TRNASYNTHVAL"/>
</dbReference>
<protein>
    <recommendedName>
        <fullName evidence="2">valine--tRNA ligase</fullName>
        <ecNumber evidence="2">6.1.1.9</ecNumber>
    </recommendedName>
    <alternativeName>
        <fullName evidence="8">Valyl-tRNA synthetase</fullName>
    </alternativeName>
</protein>
<evidence type="ECO:0000256" key="3">
    <source>
        <dbReference type="ARBA" id="ARBA00022598"/>
    </source>
</evidence>
<evidence type="ECO:0000256" key="2">
    <source>
        <dbReference type="ARBA" id="ARBA00013169"/>
    </source>
</evidence>
<dbReference type="VEuPathDB" id="PlasmoDB:PRELSG_0824500"/>